<comment type="caution">
    <text evidence="14">The sequence shown here is derived from an EMBL/GenBank/DDBJ whole genome shotgun (WGS) entry which is preliminary data.</text>
</comment>
<protein>
    <recommendedName>
        <fullName evidence="15">TonB-dependent receptor plug domain-containing protein</fullName>
    </recommendedName>
</protein>
<dbReference type="Pfam" id="PF07715">
    <property type="entry name" value="Plug"/>
    <property type="match status" value="1"/>
</dbReference>
<accession>A0A0F9KV50</accession>
<reference evidence="14" key="1">
    <citation type="journal article" date="2015" name="Nature">
        <title>Complex archaea that bridge the gap between prokaryotes and eukaryotes.</title>
        <authorList>
            <person name="Spang A."/>
            <person name="Saw J.H."/>
            <person name="Jorgensen S.L."/>
            <person name="Zaremba-Niedzwiedzka K."/>
            <person name="Martijn J."/>
            <person name="Lind A.E."/>
            <person name="van Eijk R."/>
            <person name="Schleper C."/>
            <person name="Guy L."/>
            <person name="Ettema T.J."/>
        </authorList>
    </citation>
    <scope>NUCLEOTIDE SEQUENCE</scope>
</reference>
<keyword evidence="3" id="KW-0813">Transport</keyword>
<dbReference type="PANTHER" id="PTHR32552:SF68">
    <property type="entry name" value="FERRICHROME OUTER MEMBRANE TRANSPORTER_PHAGE RECEPTOR"/>
    <property type="match status" value="1"/>
</dbReference>
<dbReference type="GO" id="GO:0009279">
    <property type="term" value="C:cell outer membrane"/>
    <property type="evidence" value="ECO:0007669"/>
    <property type="project" value="UniProtKB-SubCell"/>
</dbReference>
<dbReference type="GO" id="GO:0015344">
    <property type="term" value="F:siderophore uptake transmembrane transporter activity"/>
    <property type="evidence" value="ECO:0007669"/>
    <property type="project" value="TreeGrafter"/>
</dbReference>
<evidence type="ECO:0008006" key="15">
    <source>
        <dbReference type="Google" id="ProtNLM"/>
    </source>
</evidence>
<evidence type="ECO:0000256" key="1">
    <source>
        <dbReference type="ARBA" id="ARBA00004571"/>
    </source>
</evidence>
<comment type="subcellular location">
    <subcellularLocation>
        <location evidence="1">Cell outer membrane</location>
        <topology evidence="1">Multi-pass membrane protein</topology>
    </subcellularLocation>
</comment>
<dbReference type="PROSITE" id="PS52016">
    <property type="entry name" value="TONB_DEPENDENT_REC_3"/>
    <property type="match status" value="1"/>
</dbReference>
<dbReference type="Pfam" id="PF00593">
    <property type="entry name" value="TonB_dep_Rec_b-barrel"/>
    <property type="match status" value="1"/>
</dbReference>
<evidence type="ECO:0000256" key="8">
    <source>
        <dbReference type="ARBA" id="ARBA00023065"/>
    </source>
</evidence>
<dbReference type="NCBIfam" id="TIGR01783">
    <property type="entry name" value="TonB-siderophor"/>
    <property type="match status" value="1"/>
</dbReference>
<sequence>MFFIGNLVYLSVLFAFAFGNAQEINGKVKDADSQLPIPGATIQMKNTKQGTVTDFEGNFSISGSGTLEISYLGYKTVTITPENEFVAVFLKPENFALDAVELVGRKAKTYTSEYSFSATRTSTLNKDIPQAISTVTKELIDEQQGIQLSDAVKNVSGVSPSSFYNQYSIRGISQNEEGQLINGMRTRQFYFLQPLLANVERVEVIKGPASATFSSVDPGGSINLVTKKPLDVTRNEVKFTTGSFSNIMGSIDLTGPLNEEKTLLYRLNGAYREANSYRDYISNTSLLLSSSFTYLASEKTAINVELIYSDMKGNLDRGQPIFGAEAGVTDLSSTPISLNLGAPNDFLNSKQLIITGNLNHRFSDHINFTTTYMKQTWKEDVQENRTTNGFGVDLDNNPVPTLAAMRFIQRQQSWRVDNINSYFNFEFNTGELKHTLLVGYDLHSWAKLKGGGQNQARGYLLTDGTVTNAFIPDNAEAYQTYTYEEMVLPRPNVPHFNLEAPNNTLSNLTDYNISSRTAFPTALTETHAAYVQEQLSYKKFRLLFSLRQEWFSDVTHRGEANEISFTNQKLLPRVGLTYTLNDHINIYGTYLEGFQPQSNTVSIMPNTESFYGSTDDSASRFKPLESDLKEVGAKITLLKNKLHINAAVYEINQKNLLLNANVPSTPDSLVTRGAERSSGFEMDVTGYLLPNWQVYGSFNYNDAKIIEDSDPDLIGARKQNSPFTTATLWTRYNFLSTSELRGLGLGFGAQHSGDKVPTYDRSFKTPAYTLFDLAVYFTPHNSKIQLAVIGKNLTDKAYWVGAQNYLRLFPGAPRNFLATVTYTF</sequence>
<evidence type="ECO:0000256" key="6">
    <source>
        <dbReference type="ARBA" id="ARBA00022729"/>
    </source>
</evidence>
<dbReference type="InterPro" id="IPR036942">
    <property type="entry name" value="Beta-barrel_TonB_sf"/>
</dbReference>
<dbReference type="AlphaFoldDB" id="A0A0F9KV50"/>
<keyword evidence="7" id="KW-0408">Iron</keyword>
<feature type="domain" description="TonB-dependent receptor-like beta-barrel" evidence="12">
    <location>
        <begin position="346"/>
        <end position="792"/>
    </location>
</feature>
<keyword evidence="8" id="KW-0406">Ion transport</keyword>
<dbReference type="SUPFAM" id="SSF49464">
    <property type="entry name" value="Carboxypeptidase regulatory domain-like"/>
    <property type="match status" value="1"/>
</dbReference>
<comment type="similarity">
    <text evidence="2">Belongs to the TonB-dependent receptor family.</text>
</comment>
<dbReference type="GO" id="GO:0015891">
    <property type="term" value="P:siderophore transport"/>
    <property type="evidence" value="ECO:0007669"/>
    <property type="project" value="InterPro"/>
</dbReference>
<evidence type="ECO:0000256" key="10">
    <source>
        <dbReference type="ARBA" id="ARBA00023136"/>
    </source>
</evidence>
<dbReference type="InterPro" id="IPR010105">
    <property type="entry name" value="TonB_sidphr_rcpt"/>
</dbReference>
<proteinExistence type="inferred from homology"/>
<evidence type="ECO:0000259" key="12">
    <source>
        <dbReference type="Pfam" id="PF00593"/>
    </source>
</evidence>
<dbReference type="Pfam" id="PF13715">
    <property type="entry name" value="CarbopepD_reg_2"/>
    <property type="match status" value="1"/>
</dbReference>
<dbReference type="Gene3D" id="2.60.40.1120">
    <property type="entry name" value="Carboxypeptidase-like, regulatory domain"/>
    <property type="match status" value="1"/>
</dbReference>
<dbReference type="Gene3D" id="2.170.130.10">
    <property type="entry name" value="TonB-dependent receptor, plug domain"/>
    <property type="match status" value="1"/>
</dbReference>
<dbReference type="GO" id="GO:0038023">
    <property type="term" value="F:signaling receptor activity"/>
    <property type="evidence" value="ECO:0007669"/>
    <property type="project" value="InterPro"/>
</dbReference>
<dbReference type="InterPro" id="IPR008969">
    <property type="entry name" value="CarboxyPept-like_regulatory"/>
</dbReference>
<evidence type="ECO:0000259" key="13">
    <source>
        <dbReference type="Pfam" id="PF07715"/>
    </source>
</evidence>
<dbReference type="InterPro" id="IPR037066">
    <property type="entry name" value="Plug_dom_sf"/>
</dbReference>
<evidence type="ECO:0000256" key="11">
    <source>
        <dbReference type="ARBA" id="ARBA00023237"/>
    </source>
</evidence>
<keyword evidence="10" id="KW-0472">Membrane</keyword>
<keyword evidence="6" id="KW-0732">Signal</keyword>
<feature type="domain" description="TonB-dependent receptor plug" evidence="13">
    <location>
        <begin position="126"/>
        <end position="220"/>
    </location>
</feature>
<dbReference type="InterPro" id="IPR000531">
    <property type="entry name" value="Beta-barrel_TonB"/>
</dbReference>
<evidence type="ECO:0000256" key="3">
    <source>
        <dbReference type="ARBA" id="ARBA00022448"/>
    </source>
</evidence>
<dbReference type="Gene3D" id="2.40.170.20">
    <property type="entry name" value="TonB-dependent receptor, beta-barrel domain"/>
    <property type="match status" value="1"/>
</dbReference>
<keyword evidence="4" id="KW-0410">Iron transport</keyword>
<keyword evidence="9" id="KW-0798">TonB box</keyword>
<keyword evidence="11" id="KW-0998">Cell outer membrane</keyword>
<keyword evidence="5" id="KW-0812">Transmembrane</keyword>
<dbReference type="InterPro" id="IPR039426">
    <property type="entry name" value="TonB-dep_rcpt-like"/>
</dbReference>
<dbReference type="SUPFAM" id="SSF56935">
    <property type="entry name" value="Porins"/>
    <property type="match status" value="1"/>
</dbReference>
<dbReference type="PANTHER" id="PTHR32552">
    <property type="entry name" value="FERRICHROME IRON RECEPTOR-RELATED"/>
    <property type="match status" value="1"/>
</dbReference>
<evidence type="ECO:0000256" key="4">
    <source>
        <dbReference type="ARBA" id="ARBA00022496"/>
    </source>
</evidence>
<dbReference type="CDD" id="cd01347">
    <property type="entry name" value="ligand_gated_channel"/>
    <property type="match status" value="1"/>
</dbReference>
<evidence type="ECO:0000256" key="2">
    <source>
        <dbReference type="ARBA" id="ARBA00009810"/>
    </source>
</evidence>
<evidence type="ECO:0000256" key="5">
    <source>
        <dbReference type="ARBA" id="ARBA00022692"/>
    </source>
</evidence>
<dbReference type="InterPro" id="IPR012910">
    <property type="entry name" value="Plug_dom"/>
</dbReference>
<dbReference type="EMBL" id="LAZR01008455">
    <property type="protein sequence ID" value="KKM78661.1"/>
    <property type="molecule type" value="Genomic_DNA"/>
</dbReference>
<name>A0A0F9KV50_9ZZZZ</name>
<evidence type="ECO:0000313" key="14">
    <source>
        <dbReference type="EMBL" id="KKM78661.1"/>
    </source>
</evidence>
<gene>
    <name evidence="14" type="ORF">LCGC14_1357720</name>
</gene>
<organism evidence="14">
    <name type="scientific">marine sediment metagenome</name>
    <dbReference type="NCBI Taxonomy" id="412755"/>
    <lineage>
        <taxon>unclassified sequences</taxon>
        <taxon>metagenomes</taxon>
        <taxon>ecological metagenomes</taxon>
    </lineage>
</organism>
<evidence type="ECO:0000256" key="9">
    <source>
        <dbReference type="ARBA" id="ARBA00023077"/>
    </source>
</evidence>
<evidence type="ECO:0000256" key="7">
    <source>
        <dbReference type="ARBA" id="ARBA00023004"/>
    </source>
</evidence>